<keyword evidence="3" id="KW-1185">Reference proteome</keyword>
<feature type="chain" id="PRO_5026286663" evidence="1">
    <location>
        <begin position="22"/>
        <end position="246"/>
    </location>
</feature>
<sequence>MRKAFALAAVAAMSLPGVAKADGFKATDNCLQVLQGITDVDRVLLGAWIMGYLDNTNNQASLVRMDNAMTVLSNLGQVCAKNPQATILDVVQANQKNTADTPGTKAHAEAFLRQFLVPYANRVALTGMLRPTEAEIRAVYAEPLAGKLVAMYNEMYQPGVSIGPKQDQTEVILWRGTTGSLRDGAPVLKDFPGGYGDVRPYLQGNYPIVRFKFVEPGKTMGMAFDGLIFINDRWVLMPKPWRALGN</sequence>
<feature type="signal peptide" evidence="1">
    <location>
        <begin position="1"/>
        <end position="21"/>
    </location>
</feature>
<dbReference type="AlphaFoldDB" id="A0A6I6INQ0"/>
<reference evidence="3" key="1">
    <citation type="submission" date="2018-12" db="EMBL/GenBank/DDBJ databases">
        <title>Complete genome sequence of Roseovarius sp. MME-070.</title>
        <authorList>
            <person name="Nam Y.-D."/>
            <person name="Kang J."/>
            <person name="Chung W.-H."/>
            <person name="Park Y.S."/>
        </authorList>
    </citation>
    <scope>NUCLEOTIDE SEQUENCE [LARGE SCALE GENOMIC DNA]</scope>
    <source>
        <strain evidence="3">MME-070</strain>
    </source>
</reference>
<keyword evidence="1" id="KW-0732">Signal</keyword>
<proteinExistence type="predicted"/>
<evidence type="ECO:0000313" key="3">
    <source>
        <dbReference type="Proteomes" id="UP000428330"/>
    </source>
</evidence>
<evidence type="ECO:0000313" key="2">
    <source>
        <dbReference type="EMBL" id="QGX97443.1"/>
    </source>
</evidence>
<protein>
    <submittedName>
        <fullName evidence="2">Uncharacterized protein</fullName>
    </submittedName>
</protein>
<dbReference type="Proteomes" id="UP000428330">
    <property type="component" value="Chromosome"/>
</dbReference>
<accession>A0A6I6INQ0</accession>
<name>A0A6I6INQ0_9RHOB</name>
<gene>
    <name evidence="2" type="ORF">EI983_03760</name>
</gene>
<organism evidence="2 3">
    <name type="scientific">Roseovarius faecimaris</name>
    <dbReference type="NCBI Taxonomy" id="2494550"/>
    <lineage>
        <taxon>Bacteria</taxon>
        <taxon>Pseudomonadati</taxon>
        <taxon>Pseudomonadota</taxon>
        <taxon>Alphaproteobacteria</taxon>
        <taxon>Rhodobacterales</taxon>
        <taxon>Roseobacteraceae</taxon>
        <taxon>Roseovarius</taxon>
    </lineage>
</organism>
<dbReference type="OrthoDB" id="7722337at2"/>
<dbReference type="KEGG" id="rom:EI983_03760"/>
<dbReference type="RefSeq" id="WP_157706079.1">
    <property type="nucleotide sequence ID" value="NZ_CP034348.1"/>
</dbReference>
<dbReference type="EMBL" id="CP034348">
    <property type="protein sequence ID" value="QGX97443.1"/>
    <property type="molecule type" value="Genomic_DNA"/>
</dbReference>
<evidence type="ECO:0000256" key="1">
    <source>
        <dbReference type="SAM" id="SignalP"/>
    </source>
</evidence>